<evidence type="ECO:0000313" key="7">
    <source>
        <dbReference type="EMBL" id="WPX75004.1"/>
    </source>
</evidence>
<reference evidence="7" key="1">
    <citation type="submission" date="2023-10" db="EMBL/GenBank/DDBJ databases">
        <title>Genome sequence of Blautia coccoides DSM 935.</title>
        <authorList>
            <person name="Boeer T."/>
            <person name="Bengelsdorf F.R."/>
            <person name="Daniel R."/>
            <person name="Poehlein A."/>
        </authorList>
    </citation>
    <scope>NUCLEOTIDE SEQUENCE [LARGE SCALE GENOMIC DNA]</scope>
    <source>
        <strain evidence="7">DSM 935</strain>
    </source>
</reference>
<evidence type="ECO:0000256" key="2">
    <source>
        <dbReference type="ARBA" id="ARBA00022723"/>
    </source>
</evidence>
<evidence type="ECO:0000256" key="1">
    <source>
        <dbReference type="ARBA" id="ARBA00022679"/>
    </source>
</evidence>
<evidence type="ECO:0000256" key="3">
    <source>
        <dbReference type="ARBA" id="ARBA00022842"/>
    </source>
</evidence>
<dbReference type="GO" id="GO:0070204">
    <property type="term" value="F:2-succinyl-5-enolpyruvyl-6-hydroxy-3-cyclohexene-1-carboxylic-acid synthase activity"/>
    <property type="evidence" value="ECO:0007669"/>
    <property type="project" value="UniProtKB-EC"/>
</dbReference>
<feature type="domain" description="Thiamine pyrophosphate enzyme N-terminal TPP-binding" evidence="6">
    <location>
        <begin position="9"/>
        <end position="117"/>
    </location>
</feature>
<keyword evidence="8" id="KW-1185">Reference proteome</keyword>
<dbReference type="Proteomes" id="UP001325248">
    <property type="component" value="Chromosome"/>
</dbReference>
<dbReference type="InterPro" id="IPR012001">
    <property type="entry name" value="Thiamin_PyroP_enz_TPP-bd_dom"/>
</dbReference>
<sequence length="593" mass="67047">MYSVHQNVQILIALLKKYEIRDLVISAGTRHIPLIFSVEEDKFFNCYSIVDERSASFFALGLIEKLKRPVAIICTSGTATANYVSAVNEAFYQHLPLVVLTSDRHPYYLNQQENQMIPQVGLYKDVCKKAVNLPIVRDSKDFWYCSKLVNEALLELNHRQAGPVHINFPIDDNYPVEQGTFKFEISELPDVVKIDRLMLEDSVAKWKQKSEELKQAKILIIYGQHGKLSPDIKAAFDSFCEKYNCMVSVDHLSNLKGKYCLDTYVLGSLLSSNELKNICPDIVITMNGNSITPLKAKLLGISGAFKHWHVSKEGFVSDVFRCQTDIIECKPSTFFSKFSCLANSTSSHSYFQKWTSLQNLKIDLSNQPCKIEYSSVYSVQQMLANIPKDSLLHISNSNNIRIASYFSIDESIEVFCNRGTCGIDGSMSSFIGQASLNEGLAFLMIGDLSFFYDMNALWNGYISKNVRILVNNNSGGALFHSSYYKQVKTFPNIDRHIAAAHKTSVRGWAESRGFRYFAASSKEAFDIAMKEFIKTDSMQPIIIEAFTDKEVDTKQMNVVLNSFRPATEKNLTAVASKLPQPMKRQIKKILGRN</sequence>
<evidence type="ECO:0000259" key="6">
    <source>
        <dbReference type="Pfam" id="PF02776"/>
    </source>
</evidence>
<keyword evidence="5" id="KW-0464">Manganese</keyword>
<keyword evidence="3" id="KW-0460">Magnesium</keyword>
<dbReference type="NCBIfam" id="TIGR00173">
    <property type="entry name" value="menD"/>
    <property type="match status" value="1"/>
</dbReference>
<dbReference type="InterPro" id="IPR029061">
    <property type="entry name" value="THDP-binding"/>
</dbReference>
<gene>
    <name evidence="7" type="primary">menD</name>
    <name evidence="7" type="ORF">BLCOC_33610</name>
</gene>
<dbReference type="Gene3D" id="3.40.50.970">
    <property type="match status" value="2"/>
</dbReference>
<dbReference type="Pfam" id="PF02776">
    <property type="entry name" value="TPP_enzyme_N"/>
    <property type="match status" value="1"/>
</dbReference>
<dbReference type="EMBL" id="CP136422">
    <property type="protein sequence ID" value="WPX75004.1"/>
    <property type="molecule type" value="Genomic_DNA"/>
</dbReference>
<dbReference type="PANTHER" id="PTHR42916">
    <property type="entry name" value="2-SUCCINYL-5-ENOLPYRUVYL-6-HYDROXY-3-CYCLOHEXENE-1-CARBOXYLATE SYNTHASE"/>
    <property type="match status" value="1"/>
</dbReference>
<evidence type="ECO:0000313" key="8">
    <source>
        <dbReference type="Proteomes" id="UP001325248"/>
    </source>
</evidence>
<protein>
    <submittedName>
        <fullName evidence="7">2-succinyl-5-enolpyruvyl-6-hydroxy-3-cyclohexene-1-carboxylate synthase</fullName>
        <ecNumber evidence="7">2.2.1.9</ecNumber>
    </submittedName>
</protein>
<keyword evidence="2" id="KW-0479">Metal-binding</keyword>
<keyword evidence="1 7" id="KW-0808">Transferase</keyword>
<dbReference type="PANTHER" id="PTHR42916:SF1">
    <property type="entry name" value="PROTEIN PHYLLO, CHLOROPLASTIC"/>
    <property type="match status" value="1"/>
</dbReference>
<dbReference type="Gene3D" id="3.40.50.1220">
    <property type="entry name" value="TPP-binding domain"/>
    <property type="match status" value="1"/>
</dbReference>
<accession>A0ABZ0UFH2</accession>
<organism evidence="7 8">
    <name type="scientific">Blautia producta</name>
    <dbReference type="NCBI Taxonomy" id="33035"/>
    <lineage>
        <taxon>Bacteria</taxon>
        <taxon>Bacillati</taxon>
        <taxon>Bacillota</taxon>
        <taxon>Clostridia</taxon>
        <taxon>Lachnospirales</taxon>
        <taxon>Lachnospiraceae</taxon>
        <taxon>Blautia</taxon>
    </lineage>
</organism>
<dbReference type="PIRSF" id="PIRSF004983">
    <property type="entry name" value="MenD"/>
    <property type="match status" value="1"/>
</dbReference>
<dbReference type="EC" id="2.2.1.9" evidence="7"/>
<name>A0ABZ0UFH2_9FIRM</name>
<evidence type="ECO:0000256" key="4">
    <source>
        <dbReference type="ARBA" id="ARBA00023052"/>
    </source>
</evidence>
<dbReference type="SUPFAM" id="SSF52518">
    <property type="entry name" value="Thiamin diphosphate-binding fold (THDP-binding)"/>
    <property type="match status" value="2"/>
</dbReference>
<dbReference type="CDD" id="cd07037">
    <property type="entry name" value="TPP_PYR_MenD"/>
    <property type="match status" value="1"/>
</dbReference>
<evidence type="ECO:0000256" key="5">
    <source>
        <dbReference type="ARBA" id="ARBA00023211"/>
    </source>
</evidence>
<proteinExistence type="predicted"/>
<dbReference type="InterPro" id="IPR004433">
    <property type="entry name" value="MenaQ_synth_MenD"/>
</dbReference>
<keyword evidence="4" id="KW-0786">Thiamine pyrophosphate</keyword>